<reference evidence="3" key="2">
    <citation type="submission" date="2020-12" db="EMBL/GenBank/DDBJ databases">
        <title>New Spironucleus salmonicida genome in near-complete chromosomes.</title>
        <authorList>
            <person name="Xu F."/>
            <person name="Kurt Z."/>
            <person name="Jimenez-Gonzalez A."/>
            <person name="Astvaldsson A."/>
            <person name="Andersson J.O."/>
            <person name="Svard S.G."/>
        </authorList>
    </citation>
    <scope>NUCLEOTIDE SEQUENCE</scope>
    <source>
        <strain evidence="3">ATCC 50377</strain>
    </source>
</reference>
<proteinExistence type="inferred from homology"/>
<dbReference type="AlphaFoldDB" id="V6LW37"/>
<evidence type="ECO:0000313" key="3">
    <source>
        <dbReference type="EMBL" id="KAH0570308.1"/>
    </source>
</evidence>
<dbReference type="PANTHER" id="PTHR12377">
    <property type="entry name" value="CYTOSOLIC IRON-SULFUR ASSEMBLY COMPONENT 2B-RELATED"/>
    <property type="match status" value="1"/>
</dbReference>
<dbReference type="EMBL" id="AUWU02000008">
    <property type="protein sequence ID" value="KAH0570308.1"/>
    <property type="molecule type" value="Genomic_DNA"/>
</dbReference>
<comment type="similarity">
    <text evidence="1">Belongs to the MIP18 family.</text>
</comment>
<dbReference type="OrthoDB" id="2746at2759"/>
<dbReference type="InterPro" id="IPR039796">
    <property type="entry name" value="MIP18"/>
</dbReference>
<dbReference type="GO" id="GO:0051604">
    <property type="term" value="P:protein maturation"/>
    <property type="evidence" value="ECO:0007669"/>
    <property type="project" value="InterPro"/>
</dbReference>
<reference evidence="2 3" key="1">
    <citation type="journal article" date="2014" name="PLoS Genet.">
        <title>The Genome of Spironucleus salmonicida Highlights a Fish Pathogen Adapted to Fluctuating Environments.</title>
        <authorList>
            <person name="Xu F."/>
            <person name="Jerlstrom-Hultqvist J."/>
            <person name="Einarsson E."/>
            <person name="Astvaldsson A."/>
            <person name="Svard S.G."/>
            <person name="Andersson J.O."/>
        </authorList>
    </citation>
    <scope>NUCLEOTIDE SEQUENCE</scope>
    <source>
        <strain evidence="3">ATCC 50377</strain>
    </source>
</reference>
<accession>V6LW37</accession>
<keyword evidence="4" id="KW-1185">Reference proteome</keyword>
<protein>
    <submittedName>
        <fullName evidence="3">Iron-sulfur cluster assembly protein CIA2</fullName>
    </submittedName>
</protein>
<dbReference type="SUPFAM" id="SSF117916">
    <property type="entry name" value="Fe-S cluster assembly (FSCA) domain-like"/>
    <property type="match status" value="1"/>
</dbReference>
<evidence type="ECO:0000256" key="1">
    <source>
        <dbReference type="ARBA" id="ARBA00010381"/>
    </source>
</evidence>
<dbReference type="Gene3D" id="3.30.300.130">
    <property type="entry name" value="Fe-S cluster assembly (FSCA)"/>
    <property type="match status" value="1"/>
</dbReference>
<dbReference type="EMBL" id="KI545985">
    <property type="protein sequence ID" value="EST48463.1"/>
    <property type="molecule type" value="Genomic_DNA"/>
</dbReference>
<evidence type="ECO:0000313" key="2">
    <source>
        <dbReference type="EMBL" id="EST48463.1"/>
    </source>
</evidence>
<dbReference type="Gene3D" id="6.10.250.1280">
    <property type="match status" value="1"/>
</dbReference>
<name>V6LW37_9EUKA</name>
<organism evidence="2">
    <name type="scientific">Spironucleus salmonicida</name>
    <dbReference type="NCBI Taxonomy" id="348837"/>
    <lineage>
        <taxon>Eukaryota</taxon>
        <taxon>Metamonada</taxon>
        <taxon>Diplomonadida</taxon>
        <taxon>Hexamitidae</taxon>
        <taxon>Hexamitinae</taxon>
        <taxon>Spironucleus</taxon>
    </lineage>
</organism>
<gene>
    <name evidence="2" type="ORF">SS50377_11412</name>
    <name evidence="3" type="ORF">SS50377_28283</name>
</gene>
<dbReference type="InterPro" id="IPR034904">
    <property type="entry name" value="FSCA_dom_sf"/>
</dbReference>
<sequence length="150" mass="17302">MSIVVPKFQQTIIFTDEPIPRSYDGEQITIDEIYPWIRQIRDPEHPTMTLEDLKVVSKDALILDDHISFCEVIFTPTTPTCSMGAILGLSIKIMLMRILPLRFRIIVNCRENTHETWNSLNKQINDKERVLAAMSNKNIMKVVNSSIMVK</sequence>
<dbReference type="PANTHER" id="PTHR12377:SF0">
    <property type="entry name" value="CYTOSOLIC IRON-SULFUR ASSEMBLY COMPONENT 2B"/>
    <property type="match status" value="1"/>
</dbReference>
<dbReference type="VEuPathDB" id="GiardiaDB:SS50377_28283"/>
<dbReference type="Proteomes" id="UP000018208">
    <property type="component" value="Unassembled WGS sequence"/>
</dbReference>
<evidence type="ECO:0000313" key="4">
    <source>
        <dbReference type="Proteomes" id="UP000018208"/>
    </source>
</evidence>